<protein>
    <submittedName>
        <fullName evidence="1">Uncharacterized protein</fullName>
    </submittedName>
</protein>
<sequence length="41" mass="4404">MVYGQYFLGIECCHLGFLSVKEMDSACSGGAAEWKCLPDSG</sequence>
<dbReference type="AlphaFoldDB" id="C6SF83"/>
<dbReference type="EMBL" id="AM889137">
    <property type="protein sequence ID" value="CBA08847.1"/>
    <property type="molecule type" value="Genomic_DNA"/>
</dbReference>
<accession>C6SF83</accession>
<evidence type="ECO:0000313" key="1">
    <source>
        <dbReference type="EMBL" id="CBA08847.1"/>
    </source>
</evidence>
<name>C6SF83_NEIME</name>
<proteinExistence type="predicted"/>
<reference evidence="1" key="1">
    <citation type="journal article" date="2008" name="Proc. Natl. Acad. Sci. U.S.A.">
        <title>Whole-genome comparison of disease and carriage strains provides insights into virulence evolution in Neisseria meningitidis.</title>
        <authorList>
            <person name="Schoen C."/>
            <person name="Blom J."/>
            <person name="Claus H."/>
            <person name="Schramm-Glueck A."/>
            <person name="Brandt P."/>
            <person name="Mueller T."/>
            <person name="Goesmann A."/>
            <person name="Joseph B."/>
            <person name="Konietzny S."/>
            <person name="Kurzai O."/>
            <person name="Schmitt C."/>
            <person name="Friedrich T."/>
            <person name="Linke B."/>
            <person name="Vogel U."/>
            <person name="Frosch M."/>
        </authorList>
    </citation>
    <scope>NUCLEOTIDE SEQUENCE</scope>
    <source>
        <strain evidence="1">Alpha153</strain>
    </source>
</reference>
<organism evidence="1">
    <name type="scientific">Neisseria meningitidis alpha153</name>
    <dbReference type="NCBI Taxonomy" id="663926"/>
    <lineage>
        <taxon>Bacteria</taxon>
        <taxon>Pseudomonadati</taxon>
        <taxon>Pseudomonadota</taxon>
        <taxon>Betaproteobacteria</taxon>
        <taxon>Neisseriales</taxon>
        <taxon>Neisseriaceae</taxon>
        <taxon>Neisseria</taxon>
    </lineage>
</organism>
<gene>
    <name evidence="1" type="ORF">NME_1951</name>
</gene>